<dbReference type="OrthoDB" id="3172906at2759"/>
<evidence type="ECO:0000313" key="3">
    <source>
        <dbReference type="Proteomes" id="UP000305067"/>
    </source>
</evidence>
<proteinExistence type="predicted"/>
<keyword evidence="3" id="KW-1185">Reference proteome</keyword>
<evidence type="ECO:0000259" key="1">
    <source>
        <dbReference type="Pfam" id="PF20415"/>
    </source>
</evidence>
<evidence type="ECO:0000313" key="2">
    <source>
        <dbReference type="EMBL" id="TFL04109.1"/>
    </source>
</evidence>
<organism evidence="2 3">
    <name type="scientific">Pterulicium gracile</name>
    <dbReference type="NCBI Taxonomy" id="1884261"/>
    <lineage>
        <taxon>Eukaryota</taxon>
        <taxon>Fungi</taxon>
        <taxon>Dikarya</taxon>
        <taxon>Basidiomycota</taxon>
        <taxon>Agaricomycotina</taxon>
        <taxon>Agaricomycetes</taxon>
        <taxon>Agaricomycetidae</taxon>
        <taxon>Agaricales</taxon>
        <taxon>Pleurotineae</taxon>
        <taxon>Pterulaceae</taxon>
        <taxon>Pterulicium</taxon>
    </lineage>
</organism>
<sequence length="123" mass="14079">MSEPATNPPLPSMNLTFRHSHHKFSIRPSNGQYVTVSDVLYGIHVVLHQPLPDKDIRRHARHGKSDHLLTAYHRRCNSAPHRAHVDHNLRQGYKLLDTFFGLFIFDGVSPSTSMPGVFYVDLR</sequence>
<reference evidence="2 3" key="1">
    <citation type="journal article" date="2019" name="Nat. Ecol. Evol.">
        <title>Megaphylogeny resolves global patterns of mushroom evolution.</title>
        <authorList>
            <person name="Varga T."/>
            <person name="Krizsan K."/>
            <person name="Foldi C."/>
            <person name="Dima B."/>
            <person name="Sanchez-Garcia M."/>
            <person name="Sanchez-Ramirez S."/>
            <person name="Szollosi G.J."/>
            <person name="Szarkandi J.G."/>
            <person name="Papp V."/>
            <person name="Albert L."/>
            <person name="Andreopoulos W."/>
            <person name="Angelini C."/>
            <person name="Antonin V."/>
            <person name="Barry K.W."/>
            <person name="Bougher N.L."/>
            <person name="Buchanan P."/>
            <person name="Buyck B."/>
            <person name="Bense V."/>
            <person name="Catcheside P."/>
            <person name="Chovatia M."/>
            <person name="Cooper J."/>
            <person name="Damon W."/>
            <person name="Desjardin D."/>
            <person name="Finy P."/>
            <person name="Geml J."/>
            <person name="Haridas S."/>
            <person name="Hughes K."/>
            <person name="Justo A."/>
            <person name="Karasinski D."/>
            <person name="Kautmanova I."/>
            <person name="Kiss B."/>
            <person name="Kocsube S."/>
            <person name="Kotiranta H."/>
            <person name="LaButti K.M."/>
            <person name="Lechner B.E."/>
            <person name="Liimatainen K."/>
            <person name="Lipzen A."/>
            <person name="Lukacs Z."/>
            <person name="Mihaltcheva S."/>
            <person name="Morgado L.N."/>
            <person name="Niskanen T."/>
            <person name="Noordeloos M.E."/>
            <person name="Ohm R.A."/>
            <person name="Ortiz-Santana B."/>
            <person name="Ovrebo C."/>
            <person name="Racz N."/>
            <person name="Riley R."/>
            <person name="Savchenko A."/>
            <person name="Shiryaev A."/>
            <person name="Soop K."/>
            <person name="Spirin V."/>
            <person name="Szebenyi C."/>
            <person name="Tomsovsky M."/>
            <person name="Tulloss R.E."/>
            <person name="Uehling J."/>
            <person name="Grigoriev I.V."/>
            <person name="Vagvolgyi C."/>
            <person name="Papp T."/>
            <person name="Martin F.M."/>
            <person name="Miettinen O."/>
            <person name="Hibbett D.S."/>
            <person name="Nagy L.G."/>
        </authorList>
    </citation>
    <scope>NUCLEOTIDE SEQUENCE [LARGE SCALE GENOMIC DNA]</scope>
    <source>
        <strain evidence="2 3">CBS 309.79</strain>
    </source>
</reference>
<gene>
    <name evidence="2" type="ORF">BDV98DRAFT_590971</name>
</gene>
<dbReference type="InterPro" id="IPR046522">
    <property type="entry name" value="DUF6699"/>
</dbReference>
<protein>
    <recommendedName>
        <fullName evidence="1">DUF6699 domain-containing protein</fullName>
    </recommendedName>
</protein>
<name>A0A5C3QUT0_9AGAR</name>
<accession>A0A5C3QUT0</accession>
<dbReference type="Pfam" id="PF20415">
    <property type="entry name" value="DUF6699"/>
    <property type="match status" value="1"/>
</dbReference>
<dbReference type="Proteomes" id="UP000305067">
    <property type="component" value="Unassembled WGS sequence"/>
</dbReference>
<dbReference type="EMBL" id="ML178819">
    <property type="protein sequence ID" value="TFL04109.1"/>
    <property type="molecule type" value="Genomic_DNA"/>
</dbReference>
<dbReference type="AlphaFoldDB" id="A0A5C3QUT0"/>
<feature type="domain" description="DUF6699" evidence="1">
    <location>
        <begin position="2"/>
        <end position="110"/>
    </location>
</feature>